<dbReference type="EMBL" id="QWGA01000008">
    <property type="protein sequence ID" value="RIJ27670.1"/>
    <property type="molecule type" value="Genomic_DNA"/>
</dbReference>
<reference evidence="1 2" key="1">
    <citation type="submission" date="2018-08" db="EMBL/GenBank/DDBJ databases">
        <title>Henriciella mobilis sp. nov., isolated from seawater.</title>
        <authorList>
            <person name="Cheng H."/>
            <person name="Wu Y.-H."/>
            <person name="Xu X.-W."/>
            <person name="Guo L.-L."/>
        </authorList>
    </citation>
    <scope>NUCLEOTIDE SEQUENCE [LARGE SCALE GENOMIC DNA]</scope>
    <source>
        <strain evidence="1 2">CCUG67844</strain>
    </source>
</reference>
<organism evidence="1 2">
    <name type="scientific">Henriciella algicola</name>
    <dbReference type="NCBI Taxonomy" id="1608422"/>
    <lineage>
        <taxon>Bacteria</taxon>
        <taxon>Pseudomonadati</taxon>
        <taxon>Pseudomonadota</taxon>
        <taxon>Alphaproteobacteria</taxon>
        <taxon>Hyphomonadales</taxon>
        <taxon>Hyphomonadaceae</taxon>
        <taxon>Henriciella</taxon>
    </lineage>
</organism>
<comment type="caution">
    <text evidence="1">The sequence shown here is derived from an EMBL/GenBank/DDBJ whole genome shotgun (WGS) entry which is preliminary data.</text>
</comment>
<proteinExistence type="predicted"/>
<accession>A0A399R8D6</accession>
<dbReference type="AlphaFoldDB" id="A0A399R8D6"/>
<dbReference type="OrthoDB" id="7619684at2"/>
<dbReference type="RefSeq" id="WP_119455046.1">
    <property type="nucleotide sequence ID" value="NZ_QWGA01000008.1"/>
</dbReference>
<dbReference type="Proteomes" id="UP000265845">
    <property type="component" value="Unassembled WGS sequence"/>
</dbReference>
<name>A0A399R8D6_9PROT</name>
<sequence length="120" mass="13213">MSAARQLTVTPFEFRSDFSAPAPAPMGPEKIAISISELAALLEDTRRSTLDMVRDREAKARNAAMERSSDALRIALLQIVELANTLEKASISEAVRQDAKTRIRKIASELVDGQGNLFQR</sequence>
<keyword evidence="2" id="KW-1185">Reference proteome</keyword>
<evidence type="ECO:0000313" key="1">
    <source>
        <dbReference type="EMBL" id="RIJ27670.1"/>
    </source>
</evidence>
<evidence type="ECO:0000313" key="2">
    <source>
        <dbReference type="Proteomes" id="UP000265845"/>
    </source>
</evidence>
<protein>
    <submittedName>
        <fullName evidence="1">Uncharacterized protein</fullName>
    </submittedName>
</protein>
<gene>
    <name evidence="1" type="ORF">D1222_14910</name>
</gene>